<evidence type="ECO:0000256" key="2">
    <source>
        <dbReference type="ARBA" id="ARBA00023125"/>
    </source>
</evidence>
<evidence type="ECO:0000313" key="6">
    <source>
        <dbReference type="Proteomes" id="UP000063387"/>
    </source>
</evidence>
<evidence type="ECO:0000313" key="5">
    <source>
        <dbReference type="EMBL" id="AMD01046.1"/>
    </source>
</evidence>
<dbReference type="Proteomes" id="UP000063387">
    <property type="component" value="Chromosome"/>
</dbReference>
<dbReference type="SMART" id="SM00342">
    <property type="entry name" value="HTH_ARAC"/>
    <property type="match status" value="1"/>
</dbReference>
<evidence type="ECO:0000256" key="3">
    <source>
        <dbReference type="ARBA" id="ARBA00023163"/>
    </source>
</evidence>
<dbReference type="KEGG" id="hco:LOKO_01979"/>
<dbReference type="InterPro" id="IPR018060">
    <property type="entry name" value="HTH_AraC"/>
</dbReference>
<dbReference type="InterPro" id="IPR009057">
    <property type="entry name" value="Homeodomain-like_sf"/>
</dbReference>
<dbReference type="RefSeq" id="WP_066448308.1">
    <property type="nucleotide sequence ID" value="NZ_CP014226.1"/>
</dbReference>
<dbReference type="PROSITE" id="PS01124">
    <property type="entry name" value="HTH_ARAC_FAMILY_2"/>
    <property type="match status" value="1"/>
</dbReference>
<name>A0A0X8HEB6_9GAMM</name>
<sequence>MAILDLRACTLGHEHVAHAHTHHQLILATCGVTELEIEGAGDRVTGSRGCLIPCSYHHEYEGDGLNRTLVLDVALDDIASLRDADAMQRLFERPHFFTVPTRLNQLVGTLMVQLEQFPALHSEIAALLLRALYLHLDVGLEQGATAASAVDSPMGAGGERIDLRRLNAWIDRHLADNIRVEELAGLCALSPGHFHARFRDIFGTTPLAHVQQRRLEHARTLVRHSNLSLGHIASLVGFRDQGSFSRAYRRHFDVTPSAVRRTRAAN</sequence>
<evidence type="ECO:0000259" key="4">
    <source>
        <dbReference type="PROSITE" id="PS01124"/>
    </source>
</evidence>
<protein>
    <submittedName>
        <fullName evidence="5">HTH-type transcriptional activator RhaS</fullName>
    </submittedName>
</protein>
<dbReference type="STRING" id="507626.LOKO_01979"/>
<keyword evidence="6" id="KW-1185">Reference proteome</keyword>
<dbReference type="AlphaFoldDB" id="A0A0X8HEB6"/>
<proteinExistence type="predicted"/>
<dbReference type="PANTHER" id="PTHR46796:SF10">
    <property type="entry name" value="TRANSCRIPTIONAL ACTIVATOR FEAR"/>
    <property type="match status" value="1"/>
</dbReference>
<gene>
    <name evidence="5" type="primary">rhaS_3</name>
    <name evidence="5" type="ORF">LOKO_01979</name>
</gene>
<accession>A0A0X8HEB6</accession>
<dbReference type="PATRIC" id="fig|507626.3.peg.1973"/>
<dbReference type="PANTHER" id="PTHR46796">
    <property type="entry name" value="HTH-TYPE TRANSCRIPTIONAL ACTIVATOR RHAS-RELATED"/>
    <property type="match status" value="1"/>
</dbReference>
<dbReference type="Pfam" id="PF12833">
    <property type="entry name" value="HTH_18"/>
    <property type="match status" value="1"/>
</dbReference>
<feature type="domain" description="HTH araC/xylS-type" evidence="4">
    <location>
        <begin position="164"/>
        <end position="262"/>
    </location>
</feature>
<dbReference type="Gene3D" id="1.10.10.60">
    <property type="entry name" value="Homeodomain-like"/>
    <property type="match status" value="1"/>
</dbReference>
<keyword evidence="3" id="KW-0804">Transcription</keyword>
<reference evidence="5 6" key="2">
    <citation type="submission" date="2016-02" db="EMBL/GenBank/DDBJ databases">
        <authorList>
            <person name="Wen L."/>
            <person name="He K."/>
            <person name="Yang H."/>
        </authorList>
    </citation>
    <scope>NUCLEOTIDE SEQUENCE [LARGE SCALE GENOMIC DNA]</scope>
    <source>
        <strain evidence="5 6">AGD 8-3</strain>
    </source>
</reference>
<keyword evidence="2" id="KW-0238">DNA-binding</keyword>
<dbReference type="GO" id="GO:0003700">
    <property type="term" value="F:DNA-binding transcription factor activity"/>
    <property type="evidence" value="ECO:0007669"/>
    <property type="project" value="InterPro"/>
</dbReference>
<dbReference type="OrthoDB" id="5740883at2"/>
<dbReference type="SUPFAM" id="SSF46689">
    <property type="entry name" value="Homeodomain-like"/>
    <property type="match status" value="2"/>
</dbReference>
<dbReference type="EMBL" id="CP014226">
    <property type="protein sequence ID" value="AMD01046.1"/>
    <property type="molecule type" value="Genomic_DNA"/>
</dbReference>
<keyword evidence="1" id="KW-0805">Transcription regulation</keyword>
<evidence type="ECO:0000256" key="1">
    <source>
        <dbReference type="ARBA" id="ARBA00023015"/>
    </source>
</evidence>
<dbReference type="InterPro" id="IPR050204">
    <property type="entry name" value="AraC_XylS_family_regulators"/>
</dbReference>
<reference evidence="5 6" key="1">
    <citation type="journal article" date="2016" name="Genome Announc.">
        <title>Draft Genome Sequence of 'Halomonas chromatireducens' Strain AGD 8-3, a Haloalkaliphilic Chromate- and Selenite-Reducing Gammaproteobacterium.</title>
        <authorList>
            <person name="Sharko F.S."/>
            <person name="Shapovalova A.A."/>
            <person name="Tsygankova S.V."/>
            <person name="Komova A.V."/>
            <person name="Boulygina E.S."/>
            <person name="Teslyuk A.B."/>
            <person name="Gotovtsev P.M."/>
            <person name="Namsaraev Z.B."/>
            <person name="Khijniak T.V."/>
            <person name="Nedoluzhko A.V."/>
            <person name="Vasilov R.G."/>
        </authorList>
    </citation>
    <scope>NUCLEOTIDE SEQUENCE [LARGE SCALE GENOMIC DNA]</scope>
    <source>
        <strain evidence="5 6">AGD 8-3</strain>
    </source>
</reference>
<dbReference type="GO" id="GO:0043565">
    <property type="term" value="F:sequence-specific DNA binding"/>
    <property type="evidence" value="ECO:0007669"/>
    <property type="project" value="InterPro"/>
</dbReference>
<organism evidence="5 6">
    <name type="scientific">Halomonas chromatireducens</name>
    <dbReference type="NCBI Taxonomy" id="507626"/>
    <lineage>
        <taxon>Bacteria</taxon>
        <taxon>Pseudomonadati</taxon>
        <taxon>Pseudomonadota</taxon>
        <taxon>Gammaproteobacteria</taxon>
        <taxon>Oceanospirillales</taxon>
        <taxon>Halomonadaceae</taxon>
        <taxon>Halomonas</taxon>
    </lineage>
</organism>